<sequence>MLSSNLQLLCHSDELKSLSSSLSSLLTSVSGLLCARFWLRALHTFMFYDPHNNFFLSPLGIFLLIFRERERQKYQCYLKQPWLEPHQMLDGLKGYLSCSFFPCHTVSRSNLGLDRHKCVILDDLLFQ</sequence>
<evidence type="ECO:0000313" key="2">
    <source>
        <dbReference type="Proteomes" id="UP000558488"/>
    </source>
</evidence>
<dbReference type="AlphaFoldDB" id="A0A7J7VBU1"/>
<dbReference type="Proteomes" id="UP000558488">
    <property type="component" value="Unassembled WGS sequence"/>
</dbReference>
<proteinExistence type="predicted"/>
<dbReference type="EMBL" id="JACAGB010000015">
    <property type="protein sequence ID" value="KAF6322490.1"/>
    <property type="molecule type" value="Genomic_DNA"/>
</dbReference>
<accession>A0A7J7VBU1</accession>
<comment type="caution">
    <text evidence="1">The sequence shown here is derived from an EMBL/GenBank/DDBJ whole genome shotgun (WGS) entry which is preliminary data.</text>
</comment>
<organism evidence="1 2">
    <name type="scientific">Pipistrellus kuhlii</name>
    <name type="common">Kuhl's pipistrelle</name>
    <dbReference type="NCBI Taxonomy" id="59472"/>
    <lineage>
        <taxon>Eukaryota</taxon>
        <taxon>Metazoa</taxon>
        <taxon>Chordata</taxon>
        <taxon>Craniata</taxon>
        <taxon>Vertebrata</taxon>
        <taxon>Euteleostomi</taxon>
        <taxon>Mammalia</taxon>
        <taxon>Eutheria</taxon>
        <taxon>Laurasiatheria</taxon>
        <taxon>Chiroptera</taxon>
        <taxon>Yangochiroptera</taxon>
        <taxon>Vespertilionidae</taxon>
        <taxon>Pipistrellus</taxon>
    </lineage>
</organism>
<gene>
    <name evidence="1" type="ORF">mPipKuh1_008491</name>
</gene>
<evidence type="ECO:0000313" key="1">
    <source>
        <dbReference type="EMBL" id="KAF6322490.1"/>
    </source>
</evidence>
<keyword evidence="2" id="KW-1185">Reference proteome</keyword>
<name>A0A7J7VBU1_PIPKU</name>
<protein>
    <submittedName>
        <fullName evidence="1">Uncharacterized protein</fullName>
    </submittedName>
</protein>
<reference evidence="1 2" key="1">
    <citation type="journal article" date="2020" name="Nature">
        <title>Six reference-quality genomes reveal evolution of bat adaptations.</title>
        <authorList>
            <person name="Jebb D."/>
            <person name="Huang Z."/>
            <person name="Pippel M."/>
            <person name="Hughes G.M."/>
            <person name="Lavrichenko K."/>
            <person name="Devanna P."/>
            <person name="Winkler S."/>
            <person name="Jermiin L.S."/>
            <person name="Skirmuntt E.C."/>
            <person name="Katzourakis A."/>
            <person name="Burkitt-Gray L."/>
            <person name="Ray D.A."/>
            <person name="Sullivan K.A.M."/>
            <person name="Roscito J.G."/>
            <person name="Kirilenko B.M."/>
            <person name="Davalos L.M."/>
            <person name="Corthals A.P."/>
            <person name="Power M.L."/>
            <person name="Jones G."/>
            <person name="Ransome R.D."/>
            <person name="Dechmann D.K.N."/>
            <person name="Locatelli A.G."/>
            <person name="Puechmaille S.J."/>
            <person name="Fedrigo O."/>
            <person name="Jarvis E.D."/>
            <person name="Hiller M."/>
            <person name="Vernes S.C."/>
            <person name="Myers E.W."/>
            <person name="Teeling E.C."/>
        </authorList>
    </citation>
    <scope>NUCLEOTIDE SEQUENCE [LARGE SCALE GENOMIC DNA]</scope>
    <source>
        <strain evidence="1">MPipKuh1</strain>
        <tissue evidence="1">Flight muscle</tissue>
    </source>
</reference>